<evidence type="ECO:0000256" key="3">
    <source>
        <dbReference type="ARBA" id="ARBA00022448"/>
    </source>
</evidence>
<dbReference type="PROSITE" id="PS50294">
    <property type="entry name" value="WD_REPEATS_REGION"/>
    <property type="match status" value="1"/>
</dbReference>
<protein>
    <submittedName>
        <fullName evidence="9">WD_REPEATS_REGION domain-containing protein</fullName>
    </submittedName>
</protein>
<dbReference type="PANTHER" id="PTHR13923">
    <property type="entry name" value="SEC31-RELATED PROTEIN"/>
    <property type="match status" value="1"/>
</dbReference>
<dbReference type="GO" id="GO:0007029">
    <property type="term" value="P:endoplasmic reticulum organization"/>
    <property type="evidence" value="ECO:0007669"/>
    <property type="project" value="TreeGrafter"/>
</dbReference>
<dbReference type="EMBL" id="ACPB03006195">
    <property type="status" value="NOT_ANNOTATED_CDS"/>
    <property type="molecule type" value="Genomic_DNA"/>
</dbReference>
<evidence type="ECO:0000313" key="9">
    <source>
        <dbReference type="EnsemblMetazoa" id="RPRC010499-PA"/>
    </source>
</evidence>
<dbReference type="InParanoid" id="T1I2I0"/>
<dbReference type="GO" id="GO:0015031">
    <property type="term" value="P:protein transport"/>
    <property type="evidence" value="ECO:0007669"/>
    <property type="project" value="UniProtKB-KW"/>
</dbReference>
<dbReference type="Gene3D" id="2.130.10.10">
    <property type="entry name" value="YVTN repeat-like/Quinoprotein amine dehydrogenase"/>
    <property type="match status" value="1"/>
</dbReference>
<comment type="similarity">
    <text evidence="2">Belongs to the WD repeat SEC31 family.</text>
</comment>
<dbReference type="InterPro" id="IPR019775">
    <property type="entry name" value="WD40_repeat_CS"/>
</dbReference>
<keyword evidence="7" id="KW-0931">ER-Golgi transport</keyword>
<reference evidence="9" key="1">
    <citation type="submission" date="2015-05" db="UniProtKB">
        <authorList>
            <consortium name="EnsemblMetazoa"/>
        </authorList>
    </citation>
    <scope>IDENTIFICATION</scope>
</reference>
<organism evidence="9 10">
    <name type="scientific">Rhodnius prolixus</name>
    <name type="common">Triatomid bug</name>
    <dbReference type="NCBI Taxonomy" id="13249"/>
    <lineage>
        <taxon>Eukaryota</taxon>
        <taxon>Metazoa</taxon>
        <taxon>Ecdysozoa</taxon>
        <taxon>Arthropoda</taxon>
        <taxon>Hexapoda</taxon>
        <taxon>Insecta</taxon>
        <taxon>Pterygota</taxon>
        <taxon>Neoptera</taxon>
        <taxon>Paraneoptera</taxon>
        <taxon>Hemiptera</taxon>
        <taxon>Heteroptera</taxon>
        <taxon>Panheteroptera</taxon>
        <taxon>Cimicomorpha</taxon>
        <taxon>Reduviidae</taxon>
        <taxon>Triatominae</taxon>
        <taxon>Rhodnius</taxon>
    </lineage>
</organism>
<name>T1I2I0_RHOPR</name>
<dbReference type="EMBL" id="ACPB03006196">
    <property type="status" value="NOT_ANNOTATED_CDS"/>
    <property type="molecule type" value="Genomic_DNA"/>
</dbReference>
<dbReference type="InterPro" id="IPR040251">
    <property type="entry name" value="SEC31-like"/>
</dbReference>
<dbReference type="GO" id="GO:0070971">
    <property type="term" value="C:endoplasmic reticulum exit site"/>
    <property type="evidence" value="ECO:0007669"/>
    <property type="project" value="TreeGrafter"/>
</dbReference>
<dbReference type="OMA" id="ETPRIEC"/>
<evidence type="ECO:0000256" key="2">
    <source>
        <dbReference type="ARBA" id="ARBA00009358"/>
    </source>
</evidence>
<proteinExistence type="inferred from homology"/>
<comment type="subcellular location">
    <subcellularLocation>
        <location evidence="1">Endoplasmic reticulum</location>
    </subcellularLocation>
</comment>
<evidence type="ECO:0000256" key="8">
    <source>
        <dbReference type="ARBA" id="ARBA00022927"/>
    </source>
</evidence>
<evidence type="ECO:0000256" key="4">
    <source>
        <dbReference type="ARBA" id="ARBA00022574"/>
    </source>
</evidence>
<dbReference type="EnsemblMetazoa" id="RPRC010499-RA">
    <property type="protein sequence ID" value="RPRC010499-PA"/>
    <property type="gene ID" value="RPRC010499"/>
</dbReference>
<sequence length="207" mass="22952">MKLKEIERTVNTSWSPAENYPILLAAGTAAQQLDASFSTSAALEIYSLNLKDPSLDLELKTTVPSQHRFHKLGWSGAGQGIIVGGCDNGIVQVYNVPKVLSNEEGLVANPERHTGAVKALDFNPFQRNLLATGSTNSEIYIWDMNNTTQPMTPGAKSQPFEDVAWLAWNRQVQHILASTFSTRSVVWDLRKNEPIIKLTDTTTRELR</sequence>
<dbReference type="STRING" id="13249.T1I2I0"/>
<evidence type="ECO:0000256" key="7">
    <source>
        <dbReference type="ARBA" id="ARBA00022892"/>
    </source>
</evidence>
<keyword evidence="3" id="KW-0813">Transport</keyword>
<dbReference type="Pfam" id="PF00400">
    <property type="entry name" value="WD40"/>
    <property type="match status" value="1"/>
</dbReference>
<dbReference type="GO" id="GO:0030127">
    <property type="term" value="C:COPII vesicle coat"/>
    <property type="evidence" value="ECO:0007669"/>
    <property type="project" value="TreeGrafter"/>
</dbReference>
<dbReference type="SMART" id="SM00320">
    <property type="entry name" value="WD40"/>
    <property type="match status" value="2"/>
</dbReference>
<accession>T1I2I0</accession>
<dbReference type="eggNOG" id="KOG0307">
    <property type="taxonomic scope" value="Eukaryota"/>
</dbReference>
<evidence type="ECO:0000256" key="1">
    <source>
        <dbReference type="ARBA" id="ARBA00004240"/>
    </source>
</evidence>
<dbReference type="PANTHER" id="PTHR13923:SF11">
    <property type="entry name" value="SECRETORY 31, ISOFORM D"/>
    <property type="match status" value="1"/>
</dbReference>
<evidence type="ECO:0000256" key="5">
    <source>
        <dbReference type="ARBA" id="ARBA00022737"/>
    </source>
</evidence>
<dbReference type="PROSITE" id="PS50082">
    <property type="entry name" value="WD_REPEATS_2"/>
    <property type="match status" value="1"/>
</dbReference>
<keyword evidence="4" id="KW-0853">WD repeat</keyword>
<dbReference type="GO" id="GO:0090110">
    <property type="term" value="P:COPII-coated vesicle cargo loading"/>
    <property type="evidence" value="ECO:0007669"/>
    <property type="project" value="TreeGrafter"/>
</dbReference>
<dbReference type="Proteomes" id="UP000015103">
    <property type="component" value="Unassembled WGS sequence"/>
</dbReference>
<dbReference type="AlphaFoldDB" id="T1I2I0"/>
<dbReference type="InterPro" id="IPR015943">
    <property type="entry name" value="WD40/YVTN_repeat-like_dom_sf"/>
</dbReference>
<dbReference type="VEuPathDB" id="VectorBase:RPRC010499"/>
<evidence type="ECO:0000313" key="10">
    <source>
        <dbReference type="Proteomes" id="UP000015103"/>
    </source>
</evidence>
<keyword evidence="6" id="KW-0256">Endoplasmic reticulum</keyword>
<evidence type="ECO:0000256" key="6">
    <source>
        <dbReference type="ARBA" id="ARBA00022824"/>
    </source>
</evidence>
<keyword evidence="10" id="KW-1185">Reference proteome</keyword>
<keyword evidence="8" id="KW-0653">Protein transport</keyword>
<dbReference type="InterPro" id="IPR001680">
    <property type="entry name" value="WD40_rpt"/>
</dbReference>
<keyword evidence="5" id="KW-0677">Repeat</keyword>
<dbReference type="GO" id="GO:0005198">
    <property type="term" value="F:structural molecule activity"/>
    <property type="evidence" value="ECO:0007669"/>
    <property type="project" value="TreeGrafter"/>
</dbReference>
<dbReference type="SUPFAM" id="SSF50978">
    <property type="entry name" value="WD40 repeat-like"/>
    <property type="match status" value="1"/>
</dbReference>
<dbReference type="HOGENOM" id="CLU_068478_1_0_1"/>
<dbReference type="PROSITE" id="PS00678">
    <property type="entry name" value="WD_REPEATS_1"/>
    <property type="match status" value="1"/>
</dbReference>
<dbReference type="InterPro" id="IPR036322">
    <property type="entry name" value="WD40_repeat_dom_sf"/>
</dbReference>